<dbReference type="InterPro" id="IPR036915">
    <property type="entry name" value="Cyclin-like_sf"/>
</dbReference>
<feature type="compositionally biased region" description="Basic and acidic residues" evidence="2">
    <location>
        <begin position="461"/>
        <end position="474"/>
    </location>
</feature>
<evidence type="ECO:0008006" key="5">
    <source>
        <dbReference type="Google" id="ProtNLM"/>
    </source>
</evidence>
<organism evidence="3 4">
    <name type="scientific">Prorocentrum cordatum</name>
    <dbReference type="NCBI Taxonomy" id="2364126"/>
    <lineage>
        <taxon>Eukaryota</taxon>
        <taxon>Sar</taxon>
        <taxon>Alveolata</taxon>
        <taxon>Dinophyceae</taxon>
        <taxon>Prorocentrales</taxon>
        <taxon>Prorocentraceae</taxon>
        <taxon>Prorocentrum</taxon>
    </lineage>
</organism>
<evidence type="ECO:0000313" key="3">
    <source>
        <dbReference type="EMBL" id="CAK0841362.1"/>
    </source>
</evidence>
<dbReference type="Gene3D" id="1.10.472.10">
    <property type="entry name" value="Cyclin-like"/>
    <property type="match status" value="1"/>
</dbReference>
<feature type="region of interest" description="Disordered" evidence="2">
    <location>
        <begin position="103"/>
        <end position="148"/>
    </location>
</feature>
<dbReference type="SUPFAM" id="SSF47954">
    <property type="entry name" value="Cyclin-like"/>
    <property type="match status" value="1"/>
</dbReference>
<accession>A0ABN9T8C2</accession>
<feature type="region of interest" description="Disordered" evidence="2">
    <location>
        <begin position="457"/>
        <end position="482"/>
    </location>
</feature>
<feature type="region of interest" description="Disordered" evidence="2">
    <location>
        <begin position="2885"/>
        <end position="3015"/>
    </location>
</feature>
<comment type="caution">
    <text evidence="3">The sequence shown here is derived from an EMBL/GenBank/DDBJ whole genome shotgun (WGS) entry which is preliminary data.</text>
</comment>
<name>A0ABN9T8C2_9DINO</name>
<reference evidence="3" key="1">
    <citation type="submission" date="2023-10" db="EMBL/GenBank/DDBJ databases">
        <authorList>
            <person name="Chen Y."/>
            <person name="Shah S."/>
            <person name="Dougan E. K."/>
            <person name="Thang M."/>
            <person name="Chan C."/>
        </authorList>
    </citation>
    <scope>NUCLEOTIDE SEQUENCE [LARGE SCALE GENOMIC DNA]</scope>
</reference>
<dbReference type="InterPro" id="IPR036691">
    <property type="entry name" value="Endo/exonu/phosph_ase_sf"/>
</dbReference>
<feature type="coiled-coil region" evidence="1">
    <location>
        <begin position="222"/>
        <end position="285"/>
    </location>
</feature>
<dbReference type="EMBL" id="CAUYUJ010014449">
    <property type="protein sequence ID" value="CAK0841362.1"/>
    <property type="molecule type" value="Genomic_DNA"/>
</dbReference>
<feature type="region of interest" description="Disordered" evidence="2">
    <location>
        <begin position="409"/>
        <end position="434"/>
    </location>
</feature>
<keyword evidence="4" id="KW-1185">Reference proteome</keyword>
<feature type="region of interest" description="Disordered" evidence="2">
    <location>
        <begin position="2845"/>
        <end position="2869"/>
    </location>
</feature>
<feature type="compositionally biased region" description="Basic and acidic residues" evidence="2">
    <location>
        <begin position="2851"/>
        <end position="2869"/>
    </location>
</feature>
<keyword evidence="1" id="KW-0175">Coiled coil</keyword>
<sequence length="3274" mass="356963">MVSLVRPEALQRTPSWEDGVSRAAEAELRVFGVELIQRAAALLRLPQTTTASAAVVFQRFYFRRTHGVAPPWACEGKGGNFATKMQCRHCFAPAPKHIPAAITRASRSSPVRRPWQRADPPAGGKAKGKGKEKGDKGKDKGMAGPAPRGAAGTAWGYFGAGTDLLKSKAAEASDPISVLDKSIGTLESLADPSLGPIIEAKRAERASLVAQKRAGKPLHLQLQALEGKMAAAQRKLARQRDEVVPELQQRLAEAQRVQEAACKELEQLQEEKAQLARRVVAEEQAPAGAAGPHGGGPHCGQAVISKLVANLGKLVGDTEGDGDSVPKPLVESLQSLLKLVKSSADGDGDAVEEQKRKRDELVGQYLSGLPEEERAAKRAVLGRRFDGPTGPPLIDWTTYGDGQFWKGEDRHHEEPHGVGFPEGGGGAHSGQDVGYGAPAAMDRRLSPVVPIAPQATCFEGRSQHVGRDPAEQPQRRRRTRRGDRHVIAATFNANLSWARVEEFMEEEIEQIIKRGGVPIVAVQEHAKPAEWFNVTAAAQERRGWRVVGAPAVRAAEGGHSAGVALITPRCLSLSLAPGQASWDISPAGAAGRLCLAMTEVKGIGWMALLSVYLFTGKPVTWAPNAALLDTIVHWVCQMRIPWMPMGDFNNEPRAILDSPWNQEAKGQVLAWQGEGGTCRSKVVKQGVEEFKDRVIDFFWVDARLAVIFCPVKSLENMPCRPRRPTWIRADKPWHACQIQVLKGPKQYPITRPPPVRQPEIPQGYPKINLLHGSQQHLDQCWRGFCSAAEAELRSLFGWTELEARRYEGRGLTPEVVQRQLLPKHDSPVADRGPARAWRWAAGELAWIGQLVCCVLRGQSVPMAKAEASAGQNTTSGEGPPRSYNEEVKGQLRRAWRKLFQARHHWDQMEPWSAGFLPTLRILSDVEPHFMGAQAIFALQQFAKVRAQTWEQHLMRQRSKRVYERLSAKFPGSGGYLHRICHWKQAWKEPISSAKKRKLPSDPQLAVNQEAQEWAGIWRAGSGDYTKLWQDAQVQAQRMAHVQELPITDAVQVRAICRSYKWKTGLGLDGWHFGHLAWLSDEALTSLGDILMLCERLCSWPTAMRMLILFLVAKEDGGGRPITLFPTPVRIWEAVRDPLVRRWERAHVRPYDWASPGRSSEHAVWRAMLDDEALEGTCFASLTALVDLEKAYEYVALNLIWIFGLVQHAPMSVLALSLESYAFPRAVRKGHAVADAICTYVGLPAGSKYASRFLKIVLYPILDVVARWPGAKLEITKFVDDLALRMVGRNTQLKVIFPDLARTLIHLLESLLQLEVSKGEGGKSKFVSSDVSLAQELAQPMADIGLQHGESERWLGVDYQPQGPRKKATRARRFKTVRGRWHKAAALKRRGVRIRPVVQQGLKASVAYGATCAGTPPAVLKFVMAKAAAVRAGAGTFRSGTLGWAIAPRTDGAEQLRLAPLRAWAREAWDQPERRKEMAHARGRQWPKVQRALTYGPAKFDAWKMVRGPAAATILTVHELGWHMKDAWTILDGVHCKWDIREVAPLEILRSAERAVAKKKLMYWVLADEERQPLRPAPFLLPVKQLMRSKPTGTWTRHHINSVRTVALGGYPVQTVCYERGQVTSPLCPLCGKKRGTLLHVYFLCDADVRVTIRDGLTEPTLKHSFRDVVHLGETAATKEEQGCRGGDALFWKWARGLIADPVADYQVPTPPDECQWGDPDGEMVLSGWVATDGRVLAPDVEEVSTGGFAAITWSAEKKSEVQSLFGAVPVARPTSAHCEIWAVYQGIAAHRWRKLYRDRILDGKNPYTGKPVREQFERAALAPSMWPWLADRGASLALGYLGRCPAAASCPPCPSCNLACAQVVCPAAPPCPPCPVGAFSAAAPPEVPAAPRRPQAPPAGPCPEPASCAGGSGGWWLFLLGLLAGVLLSVLARAAWRAAVASAWALVAPRARPADAPALADEPPAAAVAPAGLSEWICSTPDLNIQFIDVTTHRVIPLTRDSEFPRRARGEVYAFDPLTPEELQQVRKEAKELLAVYGLTGGADAQPEGGLWLIADPAHPGFGDALPAAALADGDSLIIRGDRGLACVDEDWVAVERVLDEDLDNWRLLKSTGAGRDSSKALRPGWRFRGDACAPELVMALVAAGIVFITHHLDWRTKSGVSTTSGVCRTHRRICEGLDQAICNDQLDFANCAVIEHLARWLYEVESAVRRNPKVPDFANIGGIFAAPMAEDGRMQLPTFSKWVSSLRRDEAQIMKQERLWSEGRGFDRAKRKGKGGKGPGAVAARAIWSLSALDAPSRALRAHRPSSSRRLSEAQRSIIARVSRRVENHGERPDILPSTAYADLIKSHDLYSGQPMNLKPSSAAAWGQGRRYLDNADELIFRTEAELGALQESELIQPIAPYWDPILKNNRRARIDFIKRLASVGLVGFGLSIRGRVGAFCVGKKGGFCQFANDDLADWFGFNYPEAAPDFGDPLVCIPADVRFVQVSSDARIFAVFRGVLMGWSWSLFFCRDLLGEAQCKGLLSLGCADGSRLVHERRPAPLQAPGRPLSQPYVDDANVIGLHFSDTEHALRGIQHVLDYLGIDYHDLVEPAKLCTTVGVVLDTTAVPSVSCMATWSTTCGRRSRPALAALDEGCRFIAQRLDERAPLGRHLLDELRVVKGLLMLADVDLAAPWSRVAYCSDASGGELRDWTSWPFAVAGNGGYALHETACADDEVMQAFKYRKRWRFKMAEEELVAPGAPRDGVRGWAPEPAATSDLLVAGLLAPCSKASVIDRRLPRARAVIVQGAVPALGDSVGGLGDNMAALLSFEKGRAWGKALLQLCLVSAAWQIGCEIQGKQRYCESGRNPTDADSRAADLGHVLPDHPQRGCQRALADIESANAGLAAVPPGPPARARRPAPGQPPAFRPARRPRVWLGSAPSRGGGPVGRARPPGTQRPSRLALPRGPRRACSRAGVLGPSRGRSSRARPRPRRLVGATSDAGHFASSTRAPAGRPQDTADPPTRPPRDAEEALQEAREQLALVDGKLCEVLSAEEVEIAIWPFVRHRHAYFSRWAAARRRMVCACKNCGGLFHLQRNGIGEEVAAVYAAPGGPPPPVPATALLPLREEVAATHHGVAAKIAAGASAISLPAGMARPALSGRLLLEAALAAPAGGGAVVLLAEEAELRNVAAWLASSAPAQQVRWLAVDAWSLRQTLGARPVLLGTPGAFDRLVRSGRASPKDAGLVLCSCRSGELPPVRELVEGALLSALSPRPRVVRRPQGLPAGRRPRAA</sequence>
<dbReference type="SUPFAM" id="SSF56219">
    <property type="entry name" value="DNase I-like"/>
    <property type="match status" value="1"/>
</dbReference>
<feature type="compositionally biased region" description="Basic residues" evidence="2">
    <location>
        <begin position="2965"/>
        <end position="2975"/>
    </location>
</feature>
<evidence type="ECO:0000313" key="4">
    <source>
        <dbReference type="Proteomes" id="UP001189429"/>
    </source>
</evidence>
<dbReference type="Proteomes" id="UP001189429">
    <property type="component" value="Unassembled WGS sequence"/>
</dbReference>
<gene>
    <name evidence="3" type="ORF">PCOR1329_LOCUS36581</name>
</gene>
<protein>
    <recommendedName>
        <fullName evidence="5">Reverse transcriptase domain-containing protein</fullName>
    </recommendedName>
</protein>
<proteinExistence type="predicted"/>
<evidence type="ECO:0000256" key="2">
    <source>
        <dbReference type="SAM" id="MobiDB-lite"/>
    </source>
</evidence>
<feature type="compositionally biased region" description="Basic and acidic residues" evidence="2">
    <location>
        <begin position="129"/>
        <end position="141"/>
    </location>
</feature>
<evidence type="ECO:0000256" key="1">
    <source>
        <dbReference type="SAM" id="Coils"/>
    </source>
</evidence>